<dbReference type="EMBL" id="BAAABW010000004">
    <property type="protein sequence ID" value="GAA0336348.1"/>
    <property type="molecule type" value="Genomic_DNA"/>
</dbReference>
<dbReference type="Proteomes" id="UP001500063">
    <property type="component" value="Unassembled WGS sequence"/>
</dbReference>
<sequence length="140" mass="15232">MGISLSAVALGVAVAEVGQRAVVEAGVIQFHGQCAFEGDPAADRLGGLPVRQIKQELQHTDGGQLSGREVRATATLRPVGRHSRHGQPGLFWPFLELSEAVEVLWPALSRRLEVYAGPVWPIRWAGSRWLPWGMSQFTNA</sequence>
<organism evidence="1 2">
    <name type="scientific">Streptomyces blastmyceticus</name>
    <dbReference type="NCBI Taxonomy" id="68180"/>
    <lineage>
        <taxon>Bacteria</taxon>
        <taxon>Bacillati</taxon>
        <taxon>Actinomycetota</taxon>
        <taxon>Actinomycetes</taxon>
        <taxon>Kitasatosporales</taxon>
        <taxon>Streptomycetaceae</taxon>
        <taxon>Streptomyces</taxon>
    </lineage>
</organism>
<evidence type="ECO:0000313" key="2">
    <source>
        <dbReference type="Proteomes" id="UP001500063"/>
    </source>
</evidence>
<accession>A0ABP3G6L2</accession>
<proteinExistence type="predicted"/>
<name>A0ABP3G6L2_9ACTN</name>
<protein>
    <submittedName>
        <fullName evidence="1">Uncharacterized protein</fullName>
    </submittedName>
</protein>
<gene>
    <name evidence="1" type="ORF">GCM10010319_10480</name>
</gene>
<evidence type="ECO:0000313" key="1">
    <source>
        <dbReference type="EMBL" id="GAA0336348.1"/>
    </source>
</evidence>
<reference evidence="2" key="1">
    <citation type="journal article" date="2019" name="Int. J. Syst. Evol. Microbiol.">
        <title>The Global Catalogue of Microorganisms (GCM) 10K type strain sequencing project: providing services to taxonomists for standard genome sequencing and annotation.</title>
        <authorList>
            <consortium name="The Broad Institute Genomics Platform"/>
            <consortium name="The Broad Institute Genome Sequencing Center for Infectious Disease"/>
            <person name="Wu L."/>
            <person name="Ma J."/>
        </authorList>
    </citation>
    <scope>NUCLEOTIDE SEQUENCE [LARGE SCALE GENOMIC DNA]</scope>
    <source>
        <strain evidence="2">JCM 4565</strain>
    </source>
</reference>
<keyword evidence="2" id="KW-1185">Reference proteome</keyword>
<comment type="caution">
    <text evidence="1">The sequence shown here is derived from an EMBL/GenBank/DDBJ whole genome shotgun (WGS) entry which is preliminary data.</text>
</comment>